<accession>A0A8J6DIN7</accession>
<keyword evidence="5 8" id="KW-1133">Transmembrane helix</keyword>
<evidence type="ECO:0000256" key="3">
    <source>
        <dbReference type="ARBA" id="ARBA00022606"/>
    </source>
</evidence>
<evidence type="ECO:0000256" key="5">
    <source>
        <dbReference type="ARBA" id="ARBA00022989"/>
    </source>
</evidence>
<dbReference type="PANTHER" id="PTHR26453">
    <property type="entry name" value="OLFACTORY RECEPTOR"/>
    <property type="match status" value="1"/>
</dbReference>
<dbReference type="EMBL" id="JAGFMF010011925">
    <property type="protein sequence ID" value="KAG8509829.1"/>
    <property type="molecule type" value="Genomic_DNA"/>
</dbReference>
<keyword evidence="9" id="KW-0675">Receptor</keyword>
<keyword evidence="6 8" id="KW-0472">Membrane</keyword>
<keyword evidence="4 8" id="KW-0812">Transmembrane</keyword>
<evidence type="ECO:0000256" key="4">
    <source>
        <dbReference type="ARBA" id="ARBA00022692"/>
    </source>
</evidence>
<reference evidence="9" key="1">
    <citation type="journal article" date="2021" name="Evol. Appl.">
        <title>The genome of the Pyrenean desman and the effects of bottlenecks and inbreeding on the genomic landscape of an endangered species.</title>
        <authorList>
            <person name="Escoda L."/>
            <person name="Castresana J."/>
        </authorList>
    </citation>
    <scope>NUCLEOTIDE SEQUENCE</scope>
    <source>
        <strain evidence="9">IBE-C5619</strain>
    </source>
</reference>
<keyword evidence="3" id="KW-0716">Sensory transduction</keyword>
<evidence type="ECO:0000256" key="6">
    <source>
        <dbReference type="ARBA" id="ARBA00023136"/>
    </source>
</evidence>
<dbReference type="OrthoDB" id="9831186at2759"/>
<evidence type="ECO:0000313" key="10">
    <source>
        <dbReference type="Proteomes" id="UP000700334"/>
    </source>
</evidence>
<keyword evidence="2" id="KW-1003">Cell membrane</keyword>
<gene>
    <name evidence="9" type="ORF">J0S82_017347</name>
</gene>
<dbReference type="InterPro" id="IPR000725">
    <property type="entry name" value="Olfact_rcpt"/>
</dbReference>
<evidence type="ECO:0000313" key="9">
    <source>
        <dbReference type="EMBL" id="KAG8509829.1"/>
    </source>
</evidence>
<protein>
    <submittedName>
        <fullName evidence="9">Olfactory receptor 10J1</fullName>
    </submittedName>
</protein>
<evidence type="ECO:0000256" key="2">
    <source>
        <dbReference type="ARBA" id="ARBA00022475"/>
    </source>
</evidence>
<comment type="subcellular location">
    <subcellularLocation>
        <location evidence="1">Cell membrane</location>
        <topology evidence="1">Multi-pass membrane protein</topology>
    </subcellularLocation>
</comment>
<dbReference type="GO" id="GO:0005886">
    <property type="term" value="C:plasma membrane"/>
    <property type="evidence" value="ECO:0007669"/>
    <property type="project" value="UniProtKB-SubCell"/>
</dbReference>
<keyword evidence="10" id="KW-1185">Reference proteome</keyword>
<keyword evidence="7" id="KW-0807">Transducer</keyword>
<comment type="caution">
    <text evidence="9">The sequence shown here is derived from an EMBL/GenBank/DDBJ whole genome shotgun (WGS) entry which is preliminary data.</text>
</comment>
<organism evidence="9 10">
    <name type="scientific">Galemys pyrenaicus</name>
    <name type="common">Iberian desman</name>
    <name type="synonym">Pyrenean desman</name>
    <dbReference type="NCBI Taxonomy" id="202257"/>
    <lineage>
        <taxon>Eukaryota</taxon>
        <taxon>Metazoa</taxon>
        <taxon>Chordata</taxon>
        <taxon>Craniata</taxon>
        <taxon>Vertebrata</taxon>
        <taxon>Euteleostomi</taxon>
        <taxon>Mammalia</taxon>
        <taxon>Eutheria</taxon>
        <taxon>Laurasiatheria</taxon>
        <taxon>Eulipotyphla</taxon>
        <taxon>Talpidae</taxon>
        <taxon>Galemys</taxon>
    </lineage>
</organism>
<dbReference type="AlphaFoldDB" id="A0A8J6DIN7"/>
<evidence type="ECO:0000256" key="7">
    <source>
        <dbReference type="ARBA" id="ARBA00023224"/>
    </source>
</evidence>
<name>A0A8J6DIN7_GALPY</name>
<dbReference type="SUPFAM" id="SSF81321">
    <property type="entry name" value="Family A G protein-coupled receptor-like"/>
    <property type="match status" value="1"/>
</dbReference>
<dbReference type="PRINTS" id="PR00245">
    <property type="entry name" value="OLFACTORYR"/>
</dbReference>
<evidence type="ECO:0000256" key="1">
    <source>
        <dbReference type="ARBA" id="ARBA00004651"/>
    </source>
</evidence>
<proteinExistence type="predicted"/>
<sequence>MWSSATDSDTQSSCIGGCVSCWHTQSVPLGSLSLVQAVAIFRLLFCNSLIEHFFCDFRPVLDLVCGTPIINDILTLIISLLAITAPATFLFTSDILIISTILKIASAEGQKKAFATCASHLTVVISHYDCSSIAYLKSKFKNTRDQNQ</sequence>
<evidence type="ECO:0000256" key="8">
    <source>
        <dbReference type="SAM" id="Phobius"/>
    </source>
</evidence>
<dbReference type="Pfam" id="PF13853">
    <property type="entry name" value="7tm_4"/>
    <property type="match status" value="1"/>
</dbReference>
<feature type="transmembrane region" description="Helical" evidence="8">
    <location>
        <begin position="73"/>
        <end position="102"/>
    </location>
</feature>
<dbReference type="Proteomes" id="UP000700334">
    <property type="component" value="Unassembled WGS sequence"/>
</dbReference>
<dbReference type="GO" id="GO:0004984">
    <property type="term" value="F:olfactory receptor activity"/>
    <property type="evidence" value="ECO:0007669"/>
    <property type="project" value="InterPro"/>
</dbReference>
<dbReference type="GO" id="GO:0007186">
    <property type="term" value="P:G protein-coupled receptor signaling pathway"/>
    <property type="evidence" value="ECO:0007669"/>
    <property type="project" value="InterPro"/>
</dbReference>